<dbReference type="PANTHER" id="PTHR43280:SF28">
    <property type="entry name" value="HTH-TYPE TRANSCRIPTIONAL ACTIVATOR RHAS"/>
    <property type="match status" value="1"/>
</dbReference>
<dbReference type="PROSITE" id="PS01124">
    <property type="entry name" value="HTH_ARAC_FAMILY_2"/>
    <property type="match status" value="1"/>
</dbReference>
<reference evidence="5 6" key="1">
    <citation type="submission" date="2024-09" db="EMBL/GenBank/DDBJ databases">
        <authorList>
            <person name="Sun Q."/>
            <person name="Mori K."/>
        </authorList>
    </citation>
    <scope>NUCLEOTIDE SEQUENCE [LARGE SCALE GENOMIC DNA]</scope>
    <source>
        <strain evidence="5 6">JCM 12520</strain>
    </source>
</reference>
<gene>
    <name evidence="5" type="ORF">ACFFNY_17155</name>
</gene>
<comment type="caution">
    <text evidence="5">The sequence shown here is derived from an EMBL/GenBank/DDBJ whole genome shotgun (WGS) entry which is preliminary data.</text>
</comment>
<dbReference type="InterPro" id="IPR018060">
    <property type="entry name" value="HTH_AraC"/>
</dbReference>
<dbReference type="Proteomes" id="UP001589619">
    <property type="component" value="Unassembled WGS sequence"/>
</dbReference>
<dbReference type="EMBL" id="JBHMAG010000012">
    <property type="protein sequence ID" value="MFB9753296.1"/>
    <property type="molecule type" value="Genomic_DNA"/>
</dbReference>
<evidence type="ECO:0000256" key="3">
    <source>
        <dbReference type="ARBA" id="ARBA00023163"/>
    </source>
</evidence>
<protein>
    <submittedName>
        <fullName evidence="5">AraC family transcriptional regulator</fullName>
    </submittedName>
</protein>
<organism evidence="5 6">
    <name type="scientific">Paenibacillus hodogayensis</name>
    <dbReference type="NCBI Taxonomy" id="279208"/>
    <lineage>
        <taxon>Bacteria</taxon>
        <taxon>Bacillati</taxon>
        <taxon>Bacillota</taxon>
        <taxon>Bacilli</taxon>
        <taxon>Bacillales</taxon>
        <taxon>Paenibacillaceae</taxon>
        <taxon>Paenibacillus</taxon>
    </lineage>
</organism>
<dbReference type="RefSeq" id="WP_344901809.1">
    <property type="nucleotide sequence ID" value="NZ_BAAAYO010000001.1"/>
</dbReference>
<dbReference type="SUPFAM" id="SSF51215">
    <property type="entry name" value="Regulatory protein AraC"/>
    <property type="match status" value="1"/>
</dbReference>
<dbReference type="Pfam" id="PF02311">
    <property type="entry name" value="AraC_binding"/>
    <property type="match status" value="1"/>
</dbReference>
<dbReference type="Pfam" id="PF12833">
    <property type="entry name" value="HTH_18"/>
    <property type="match status" value="1"/>
</dbReference>
<keyword evidence="1" id="KW-0805">Transcription regulation</keyword>
<dbReference type="InterPro" id="IPR037923">
    <property type="entry name" value="HTH-like"/>
</dbReference>
<dbReference type="SUPFAM" id="SSF46689">
    <property type="entry name" value="Homeodomain-like"/>
    <property type="match status" value="2"/>
</dbReference>
<evidence type="ECO:0000313" key="6">
    <source>
        <dbReference type="Proteomes" id="UP001589619"/>
    </source>
</evidence>
<evidence type="ECO:0000256" key="2">
    <source>
        <dbReference type="ARBA" id="ARBA00023125"/>
    </source>
</evidence>
<dbReference type="PROSITE" id="PS00041">
    <property type="entry name" value="HTH_ARAC_FAMILY_1"/>
    <property type="match status" value="1"/>
</dbReference>
<sequence>MSRLNNERYFKQSRFPFFTHVYPIEPGSSIGDHSHDFIELAYVVEGAGEHRYNGGAYYEIRPGDVFVIEPDIEHAYRVSERQRLVICNVLFLPALLKAELDTMSSVSSFVDFFYVEPLLRNDVHFQSRLTLPPAKQLAMKKLLDSLAEEHAERSPGYEIIIKTTMIQLFVFLSRCYQQSVVPVKRTARDETSMHSAVEFVGRHYAQPLSLEQISRICGMSASAFSVKFRQHTGKSLIEYRNELRIEAAERALADTNDLIAAIAQDAGFDDLSFFNKQFKKKTGLSPGQYRKQCLRSEIVGEP</sequence>
<dbReference type="Gene3D" id="1.10.10.60">
    <property type="entry name" value="Homeodomain-like"/>
    <property type="match status" value="2"/>
</dbReference>
<dbReference type="InterPro" id="IPR020449">
    <property type="entry name" value="Tscrpt_reg_AraC-type_HTH"/>
</dbReference>
<evidence type="ECO:0000259" key="4">
    <source>
        <dbReference type="PROSITE" id="PS01124"/>
    </source>
</evidence>
<keyword evidence="6" id="KW-1185">Reference proteome</keyword>
<proteinExistence type="predicted"/>
<dbReference type="InterPro" id="IPR018062">
    <property type="entry name" value="HTH_AraC-typ_CS"/>
</dbReference>
<dbReference type="InterPro" id="IPR003313">
    <property type="entry name" value="AraC-bd"/>
</dbReference>
<name>A0ABV5VYK8_9BACL</name>
<evidence type="ECO:0000256" key="1">
    <source>
        <dbReference type="ARBA" id="ARBA00023015"/>
    </source>
</evidence>
<keyword evidence="3" id="KW-0804">Transcription</keyword>
<dbReference type="Gene3D" id="2.60.120.10">
    <property type="entry name" value="Jelly Rolls"/>
    <property type="match status" value="1"/>
</dbReference>
<evidence type="ECO:0000313" key="5">
    <source>
        <dbReference type="EMBL" id="MFB9753296.1"/>
    </source>
</evidence>
<dbReference type="SMART" id="SM00342">
    <property type="entry name" value="HTH_ARAC"/>
    <property type="match status" value="1"/>
</dbReference>
<keyword evidence="2" id="KW-0238">DNA-binding</keyword>
<dbReference type="InterPro" id="IPR014710">
    <property type="entry name" value="RmlC-like_jellyroll"/>
</dbReference>
<dbReference type="InterPro" id="IPR009057">
    <property type="entry name" value="Homeodomain-like_sf"/>
</dbReference>
<accession>A0ABV5VYK8</accession>
<dbReference type="PRINTS" id="PR00032">
    <property type="entry name" value="HTHARAC"/>
</dbReference>
<feature type="domain" description="HTH araC/xylS-type" evidence="4">
    <location>
        <begin position="194"/>
        <end position="292"/>
    </location>
</feature>
<dbReference type="PANTHER" id="PTHR43280">
    <property type="entry name" value="ARAC-FAMILY TRANSCRIPTIONAL REGULATOR"/>
    <property type="match status" value="1"/>
</dbReference>